<reference evidence="1 2" key="1">
    <citation type="submission" date="2020-07" db="EMBL/GenBank/DDBJ databases">
        <title>Moheibacter lacus sp. nov., a member of the family Flavobacteriaceae isolated from freshwater lake sediment.</title>
        <authorList>
            <person name="Liu Y."/>
        </authorList>
    </citation>
    <scope>NUCLEOTIDE SEQUENCE [LARGE SCALE GENOMIC DNA]</scope>
    <source>
        <strain evidence="1 2">BDHS18</strain>
    </source>
</reference>
<evidence type="ECO:0000313" key="1">
    <source>
        <dbReference type="EMBL" id="MBA5630295.1"/>
    </source>
</evidence>
<dbReference type="Proteomes" id="UP000552241">
    <property type="component" value="Unassembled WGS sequence"/>
</dbReference>
<dbReference type="EMBL" id="JACDZE010000004">
    <property type="protein sequence ID" value="MBA5630295.1"/>
    <property type="molecule type" value="Genomic_DNA"/>
</dbReference>
<evidence type="ECO:0008006" key="3">
    <source>
        <dbReference type="Google" id="ProtNLM"/>
    </source>
</evidence>
<dbReference type="PROSITE" id="PS51257">
    <property type="entry name" value="PROKAR_LIPOPROTEIN"/>
    <property type="match status" value="1"/>
</dbReference>
<accession>A0A838ZTH5</accession>
<dbReference type="AlphaFoldDB" id="A0A838ZTH5"/>
<proteinExistence type="predicted"/>
<evidence type="ECO:0000313" key="2">
    <source>
        <dbReference type="Proteomes" id="UP000552241"/>
    </source>
</evidence>
<keyword evidence="2" id="KW-1185">Reference proteome</keyword>
<protein>
    <recommendedName>
        <fullName evidence="3">Lipoprotein</fullName>
    </recommendedName>
</protein>
<dbReference type="RefSeq" id="WP_182043899.1">
    <property type="nucleotide sequence ID" value="NZ_JACDZE010000004.1"/>
</dbReference>
<organism evidence="1 2">
    <name type="scientific">Moheibacter lacus</name>
    <dbReference type="NCBI Taxonomy" id="2745851"/>
    <lineage>
        <taxon>Bacteria</taxon>
        <taxon>Pseudomonadati</taxon>
        <taxon>Bacteroidota</taxon>
        <taxon>Flavobacteriia</taxon>
        <taxon>Flavobacteriales</taxon>
        <taxon>Weeksellaceae</taxon>
        <taxon>Moheibacter</taxon>
    </lineage>
</organism>
<gene>
    <name evidence="1" type="ORF">HU137_10975</name>
</gene>
<name>A0A838ZTH5_9FLAO</name>
<comment type="caution">
    <text evidence="1">The sequence shown here is derived from an EMBL/GenBank/DDBJ whole genome shotgun (WGS) entry which is preliminary data.</text>
</comment>
<sequence length="199" mass="23237">MKTPISILIIIIIFSCSPKEKYNYNINERKKDINDIINTLINNEELGDTKILSSLRKVNILFDKKEFYNEGLDILITDSEFEIPYTTLINPNNPFGFFEKNEIDFLKVQNNNTPDTVFLDKSYFNKDSFIEPQVILRSKKFNYPSYIEYTIPIFSKDKKLAYVKEGYHCGGLCGGGKEYILKKLKGKWVIIDSWNTWIA</sequence>